<dbReference type="InterPro" id="IPR037066">
    <property type="entry name" value="Plug_dom_sf"/>
</dbReference>
<dbReference type="AlphaFoldDB" id="A0A7S9Q0F4"/>
<organism evidence="9 10">
    <name type="scientific">Pedobacter endophyticus</name>
    <dbReference type="NCBI Taxonomy" id="2789740"/>
    <lineage>
        <taxon>Bacteria</taxon>
        <taxon>Pseudomonadati</taxon>
        <taxon>Bacteroidota</taxon>
        <taxon>Sphingobacteriia</taxon>
        <taxon>Sphingobacteriales</taxon>
        <taxon>Sphingobacteriaceae</taxon>
        <taxon>Pedobacter</taxon>
    </lineage>
</organism>
<dbReference type="InterPro" id="IPR036942">
    <property type="entry name" value="Beta-barrel_TonB_sf"/>
</dbReference>
<dbReference type="NCBIfam" id="TIGR04057">
    <property type="entry name" value="SusC_RagA_signa"/>
    <property type="match status" value="1"/>
</dbReference>
<comment type="subcellular location">
    <subcellularLocation>
        <location evidence="1 7">Cell outer membrane</location>
        <topology evidence="1 7">Multi-pass membrane protein</topology>
    </subcellularLocation>
</comment>
<gene>
    <name evidence="9" type="ORF">IZT61_06580</name>
</gene>
<proteinExistence type="inferred from homology"/>
<evidence type="ECO:0000256" key="4">
    <source>
        <dbReference type="ARBA" id="ARBA00022692"/>
    </source>
</evidence>
<dbReference type="Gene3D" id="2.60.40.1120">
    <property type="entry name" value="Carboxypeptidase-like, regulatory domain"/>
    <property type="match status" value="1"/>
</dbReference>
<keyword evidence="5 7" id="KW-0472">Membrane</keyword>
<dbReference type="Proteomes" id="UP000594759">
    <property type="component" value="Chromosome"/>
</dbReference>
<dbReference type="InterPro" id="IPR023997">
    <property type="entry name" value="TonB-dep_OMP_SusC/RagA_CS"/>
</dbReference>
<dbReference type="Gene3D" id="2.170.130.10">
    <property type="entry name" value="TonB-dependent receptor, plug domain"/>
    <property type="match status" value="1"/>
</dbReference>
<evidence type="ECO:0000313" key="9">
    <source>
        <dbReference type="EMBL" id="QPH40925.1"/>
    </source>
</evidence>
<dbReference type="InterPro" id="IPR008969">
    <property type="entry name" value="CarboxyPept-like_regulatory"/>
</dbReference>
<keyword evidence="4 7" id="KW-0812">Transmembrane</keyword>
<reference evidence="9 10" key="1">
    <citation type="submission" date="2020-11" db="EMBL/GenBank/DDBJ databases">
        <title>Pedobacter endophytica, an endophytic bacteria isolated form Carex pumila.</title>
        <authorList>
            <person name="Peng Y."/>
            <person name="Jiang L."/>
            <person name="Lee J."/>
        </authorList>
    </citation>
    <scope>NUCLEOTIDE SEQUENCE [LARGE SCALE GENOMIC DNA]</scope>
    <source>
        <strain evidence="9 10">JBR3-12</strain>
    </source>
</reference>
<dbReference type="GO" id="GO:0009279">
    <property type="term" value="C:cell outer membrane"/>
    <property type="evidence" value="ECO:0007669"/>
    <property type="project" value="UniProtKB-SubCell"/>
</dbReference>
<evidence type="ECO:0000256" key="1">
    <source>
        <dbReference type="ARBA" id="ARBA00004571"/>
    </source>
</evidence>
<dbReference type="RefSeq" id="WP_196100377.1">
    <property type="nucleotide sequence ID" value="NZ_CP064939.1"/>
</dbReference>
<evidence type="ECO:0000259" key="8">
    <source>
        <dbReference type="Pfam" id="PF07715"/>
    </source>
</evidence>
<evidence type="ECO:0000256" key="2">
    <source>
        <dbReference type="ARBA" id="ARBA00022448"/>
    </source>
</evidence>
<name>A0A7S9Q0F4_9SPHI</name>
<accession>A0A7S9Q0F4</accession>
<evidence type="ECO:0000256" key="6">
    <source>
        <dbReference type="ARBA" id="ARBA00023237"/>
    </source>
</evidence>
<dbReference type="Pfam" id="PF13715">
    <property type="entry name" value="CarbopepD_reg_2"/>
    <property type="match status" value="1"/>
</dbReference>
<dbReference type="SUPFAM" id="SSF56935">
    <property type="entry name" value="Porins"/>
    <property type="match status" value="1"/>
</dbReference>
<evidence type="ECO:0000313" key="10">
    <source>
        <dbReference type="Proteomes" id="UP000594759"/>
    </source>
</evidence>
<protein>
    <submittedName>
        <fullName evidence="9">TonB-dependent receptor</fullName>
    </submittedName>
</protein>
<sequence length="1019" mass="111939">MNLKATCINTMARTLVQVIIATGCYGICAASVNGDHFALHKNYAFKVIDIAITGKVVEEGTGLPLPGVSVKIKGTSNAVVTDNQGNYRIVVPDAQTTLVFSYLGFVPQEKLVSAAGVINVTLVPSDNKLDEVVVVGFGTQKKADVTGSVVRANLEDFRNAPVTNVANLLQGTVPGLNVGQVNRAGATPSISIRGANTIAGNQNVLVILDGVQYNGSLTSINPDDIASIDILKDASATAVYGAQAANGVLLVTSRKGVAGRTRITFSSQYATQNPNIDTRPMGREEYLDKIRYLYYDQAFLAPTYTEPNPAFDLSSVVDRSMKDPQGNLLPNDFSWYDEASQNGYVLDNQISFSGGSEKINYLLSASLTRNTGFIVNDIFRRKSLRANLETKATDWLTVGLQSFGTFVNEDGVEPTIGTLRILSPLILPRDENGNLSINPFATNIVNPFLSYETDDYDRKNYFFANVYANVLLPIKGLSYKLNFGNNYRQILNYVSNSYDANLTGQASKESTNYYDYTLDNVLTYNKTFGKHNITGTLLYGAVERRQEYTRAYSNGFSRQTLGYNDLAQGNNRFAISNGFSESLNYQMARLNYGFDGGRYLLTATVRRDGFSGFAKNYKAAVFPSVSVGWDISKESFFKASWVDQLKLRAGYGTVGNQTPRYTSLARVNTNAAYVYGDGGGTQFGQEVGSLPNPNLRWERTTGLNIGLDFTLLKNRISGTIEYYNTRTTDLLYEVALPTVTGFNVIQSNVGQLDNSGYELSINSKNINSGGFQWNTTLNFSRNKNELVKLLGDRDGDGVEDDLPQSGLFIGQPLAVIYDYQTNGIWQIGEQIPSGYSPGTLRIVDQNGDGLINANDRTILGSGAPSFRVSLLNNFQYKNFTLSVFLNSVQGGKNSYIAGNTPRMIRDDNQIRNNHLSGIDFWTPNNPDGRYPRSILAATIQPALYQHRSFIRLQDVSLSYKVPAKVIEKINLQSVNIFVSGRNLATWTNWEGWDPETNEGLTTGGRPVLKGYSLGLNVTF</sequence>
<keyword evidence="10" id="KW-1185">Reference proteome</keyword>
<keyword evidence="2 7" id="KW-0813">Transport</keyword>
<evidence type="ECO:0000256" key="7">
    <source>
        <dbReference type="PROSITE-ProRule" id="PRU01360"/>
    </source>
</evidence>
<dbReference type="InterPro" id="IPR039426">
    <property type="entry name" value="TonB-dep_rcpt-like"/>
</dbReference>
<dbReference type="InterPro" id="IPR023996">
    <property type="entry name" value="TonB-dep_OMP_SusC/RagA"/>
</dbReference>
<comment type="similarity">
    <text evidence="7">Belongs to the TonB-dependent receptor family.</text>
</comment>
<feature type="domain" description="TonB-dependent receptor plug" evidence="8">
    <location>
        <begin position="142"/>
        <end position="248"/>
    </location>
</feature>
<dbReference type="NCBIfam" id="TIGR04056">
    <property type="entry name" value="OMP_RagA_SusC"/>
    <property type="match status" value="1"/>
</dbReference>
<dbReference type="SUPFAM" id="SSF49464">
    <property type="entry name" value="Carboxypeptidase regulatory domain-like"/>
    <property type="match status" value="1"/>
</dbReference>
<dbReference type="Pfam" id="PF07715">
    <property type="entry name" value="Plug"/>
    <property type="match status" value="1"/>
</dbReference>
<keyword evidence="3 7" id="KW-1134">Transmembrane beta strand</keyword>
<dbReference type="KEGG" id="pex:IZT61_06580"/>
<keyword evidence="9" id="KW-0675">Receptor</keyword>
<evidence type="ECO:0000256" key="5">
    <source>
        <dbReference type="ARBA" id="ARBA00023136"/>
    </source>
</evidence>
<dbReference type="EMBL" id="CP064939">
    <property type="protein sequence ID" value="QPH40925.1"/>
    <property type="molecule type" value="Genomic_DNA"/>
</dbReference>
<evidence type="ECO:0000256" key="3">
    <source>
        <dbReference type="ARBA" id="ARBA00022452"/>
    </source>
</evidence>
<dbReference type="InterPro" id="IPR012910">
    <property type="entry name" value="Plug_dom"/>
</dbReference>
<keyword evidence="6 7" id="KW-0998">Cell outer membrane</keyword>
<dbReference type="PROSITE" id="PS52016">
    <property type="entry name" value="TONB_DEPENDENT_REC_3"/>
    <property type="match status" value="1"/>
</dbReference>
<dbReference type="PROSITE" id="PS51257">
    <property type="entry name" value="PROKAR_LIPOPROTEIN"/>
    <property type="match status" value="1"/>
</dbReference>
<dbReference type="Gene3D" id="2.40.170.20">
    <property type="entry name" value="TonB-dependent receptor, beta-barrel domain"/>
    <property type="match status" value="1"/>
</dbReference>